<dbReference type="GO" id="GO:0008289">
    <property type="term" value="F:lipid binding"/>
    <property type="evidence" value="ECO:0007669"/>
    <property type="project" value="InterPro"/>
</dbReference>
<dbReference type="PANTHER" id="PTHR19308:SF14">
    <property type="entry name" value="START DOMAIN-CONTAINING PROTEIN"/>
    <property type="match status" value="1"/>
</dbReference>
<dbReference type="SUPFAM" id="SSF55961">
    <property type="entry name" value="Bet v1-like"/>
    <property type="match status" value="1"/>
</dbReference>
<sequence>MEKSRILFFLSLFFLLNGFNVHSQKKTELALDKEGIKVYLTKFDTTAFREYRAVMTVNANIDTVVKQLIDVKNLQQWNYKTRYSELIKKISDTSWIFYMRHRLGWPVQDRDHISRVTLIKKKNEQTILIQPENRLLKERSGCVRLTNFKGFWYLKRINAKQTLVMQQIYGDPSGDVPAFMVNMVVTKGPFDSFKALRKRVENLNKK</sequence>
<proteinExistence type="predicted"/>
<dbReference type="RefSeq" id="WP_023578033.1">
    <property type="nucleotide sequence ID" value="NZ_AVGG01000001.1"/>
</dbReference>
<dbReference type="InterPro" id="IPR023393">
    <property type="entry name" value="START-like_dom_sf"/>
</dbReference>
<protein>
    <recommendedName>
        <fullName evidence="1">START domain-containing protein</fullName>
    </recommendedName>
</protein>
<dbReference type="STRING" id="1341181.FLJC2902T_03330"/>
<dbReference type="PIRSF" id="PIRSF039033">
    <property type="entry name" value="START_dom"/>
    <property type="match status" value="1"/>
</dbReference>
<dbReference type="GO" id="GO:0005737">
    <property type="term" value="C:cytoplasm"/>
    <property type="evidence" value="ECO:0007669"/>
    <property type="project" value="UniProtKB-ARBA"/>
</dbReference>
<dbReference type="PANTHER" id="PTHR19308">
    <property type="entry name" value="PHOSPHATIDYLCHOLINE TRANSFER PROTEIN"/>
    <property type="match status" value="1"/>
</dbReference>
<evidence type="ECO:0000259" key="1">
    <source>
        <dbReference type="PROSITE" id="PS50848"/>
    </source>
</evidence>
<dbReference type="eggNOG" id="COG2867">
    <property type="taxonomic scope" value="Bacteria"/>
</dbReference>
<dbReference type="Gene3D" id="3.30.530.20">
    <property type="match status" value="1"/>
</dbReference>
<comment type="caution">
    <text evidence="2">The sequence shown here is derived from an EMBL/GenBank/DDBJ whole genome shotgun (WGS) entry which is preliminary data.</text>
</comment>
<gene>
    <name evidence="2" type="ORF">FLJC2902T_03330</name>
</gene>
<dbReference type="OrthoDB" id="5734556at2"/>
<dbReference type="InterPro" id="IPR028347">
    <property type="entry name" value="START_dom_prot"/>
</dbReference>
<dbReference type="Pfam" id="PF01852">
    <property type="entry name" value="START"/>
    <property type="match status" value="1"/>
</dbReference>
<accession>V6SZL0</accession>
<reference evidence="2 3" key="1">
    <citation type="submission" date="2013-08" db="EMBL/GenBank/DDBJ databases">
        <title>Flavobacterium limnosediminis JC2902 genome sequencing.</title>
        <authorList>
            <person name="Lee K."/>
            <person name="Yi H."/>
            <person name="Park S."/>
            <person name="Chun J."/>
        </authorList>
    </citation>
    <scope>NUCLEOTIDE SEQUENCE [LARGE SCALE GENOMIC DNA]</scope>
    <source>
        <strain evidence="2 3">JC2902</strain>
    </source>
</reference>
<feature type="domain" description="START" evidence="1">
    <location>
        <begin position="51"/>
        <end position="205"/>
    </location>
</feature>
<name>V6SZL0_9FLAO</name>
<evidence type="ECO:0000313" key="3">
    <source>
        <dbReference type="Proteomes" id="UP000018004"/>
    </source>
</evidence>
<evidence type="ECO:0000313" key="2">
    <source>
        <dbReference type="EMBL" id="ESU29855.1"/>
    </source>
</evidence>
<keyword evidence="3" id="KW-1185">Reference proteome</keyword>
<dbReference type="InterPro" id="IPR002913">
    <property type="entry name" value="START_lipid-bd_dom"/>
</dbReference>
<dbReference type="EMBL" id="AVGG01000001">
    <property type="protein sequence ID" value="ESU29855.1"/>
    <property type="molecule type" value="Genomic_DNA"/>
</dbReference>
<dbReference type="Proteomes" id="UP000018004">
    <property type="component" value="Unassembled WGS sequence"/>
</dbReference>
<dbReference type="InterPro" id="IPR051213">
    <property type="entry name" value="START_lipid_transfer"/>
</dbReference>
<dbReference type="AlphaFoldDB" id="V6SZL0"/>
<organism evidence="2 3">
    <name type="scientific">Flavobacterium limnosediminis JC2902</name>
    <dbReference type="NCBI Taxonomy" id="1341181"/>
    <lineage>
        <taxon>Bacteria</taxon>
        <taxon>Pseudomonadati</taxon>
        <taxon>Bacteroidota</taxon>
        <taxon>Flavobacteriia</taxon>
        <taxon>Flavobacteriales</taxon>
        <taxon>Flavobacteriaceae</taxon>
        <taxon>Flavobacterium</taxon>
    </lineage>
</organism>
<dbReference type="PATRIC" id="fig|1341181.4.peg.326"/>
<dbReference type="PROSITE" id="PS50848">
    <property type="entry name" value="START"/>
    <property type="match status" value="1"/>
</dbReference>